<organism evidence="2 3">
    <name type="scientific">Kineosporia babensis</name>
    <dbReference type="NCBI Taxonomy" id="499548"/>
    <lineage>
        <taxon>Bacteria</taxon>
        <taxon>Bacillati</taxon>
        <taxon>Actinomycetota</taxon>
        <taxon>Actinomycetes</taxon>
        <taxon>Kineosporiales</taxon>
        <taxon>Kineosporiaceae</taxon>
        <taxon>Kineosporia</taxon>
    </lineage>
</organism>
<proteinExistence type="predicted"/>
<comment type="caution">
    <text evidence="2">The sequence shown here is derived from an EMBL/GenBank/DDBJ whole genome shotgun (WGS) entry which is preliminary data.</text>
</comment>
<accession>A0A9X1STE1</accession>
<sequence>MSLTEPLTEQELDDVIAELLIDFPQAQRSTLDEAVHSEARQAPGDSANQIEQAVRMRLHLSRQGDH</sequence>
<dbReference type="EMBL" id="JAJOMB010000005">
    <property type="protein sequence ID" value="MCD5311769.1"/>
    <property type="molecule type" value="Genomic_DNA"/>
</dbReference>
<dbReference type="AlphaFoldDB" id="A0A9X1STE1"/>
<feature type="region of interest" description="Disordered" evidence="1">
    <location>
        <begin position="32"/>
        <end position="51"/>
    </location>
</feature>
<protein>
    <submittedName>
        <fullName evidence="2">Uncharacterized protein</fullName>
    </submittedName>
</protein>
<evidence type="ECO:0000313" key="2">
    <source>
        <dbReference type="EMBL" id="MCD5311769.1"/>
    </source>
</evidence>
<evidence type="ECO:0000256" key="1">
    <source>
        <dbReference type="SAM" id="MobiDB-lite"/>
    </source>
</evidence>
<dbReference type="RefSeq" id="WP_231441297.1">
    <property type="nucleotide sequence ID" value="NZ_JAJOMB010000005.1"/>
</dbReference>
<evidence type="ECO:0000313" key="3">
    <source>
        <dbReference type="Proteomes" id="UP001138997"/>
    </source>
</evidence>
<dbReference type="Proteomes" id="UP001138997">
    <property type="component" value="Unassembled WGS sequence"/>
</dbReference>
<gene>
    <name evidence="2" type="ORF">LR394_12735</name>
</gene>
<keyword evidence="3" id="KW-1185">Reference proteome</keyword>
<name>A0A9X1STE1_9ACTN</name>
<reference evidence="2" key="1">
    <citation type="submission" date="2021-11" db="EMBL/GenBank/DDBJ databases">
        <title>Streptomyces corallinus and Kineosporia corallina sp. nov., two new coral-derived marine actinobacteria.</title>
        <authorList>
            <person name="Buangrab K."/>
            <person name="Sutthacheep M."/>
            <person name="Yeemin T."/>
            <person name="Harunari E."/>
            <person name="Igarashi Y."/>
            <person name="Sripreechasak P."/>
            <person name="Kanchanasin P."/>
            <person name="Tanasupawat S."/>
            <person name="Phongsopitanun W."/>
        </authorList>
    </citation>
    <scope>NUCLEOTIDE SEQUENCE</scope>
    <source>
        <strain evidence="2">JCM 31032</strain>
    </source>
</reference>